<organism evidence="1">
    <name type="scientific">Triticum urartu</name>
    <name type="common">Red wild einkorn</name>
    <name type="synonym">Crithodium urartu</name>
    <dbReference type="NCBI Taxonomy" id="4572"/>
    <lineage>
        <taxon>Eukaryota</taxon>
        <taxon>Viridiplantae</taxon>
        <taxon>Streptophyta</taxon>
        <taxon>Embryophyta</taxon>
        <taxon>Tracheophyta</taxon>
        <taxon>Spermatophyta</taxon>
        <taxon>Magnoliopsida</taxon>
        <taxon>Liliopsida</taxon>
        <taxon>Poales</taxon>
        <taxon>Poaceae</taxon>
        <taxon>BOP clade</taxon>
        <taxon>Pooideae</taxon>
        <taxon>Triticodae</taxon>
        <taxon>Triticeae</taxon>
        <taxon>Triticinae</taxon>
        <taxon>Triticum</taxon>
    </lineage>
</organism>
<name>M7YNF1_TRIUA</name>
<proteinExistence type="predicted"/>
<dbReference type="AlphaFoldDB" id="M7YNF1"/>
<protein>
    <submittedName>
        <fullName evidence="1">Uncharacterized protein</fullName>
    </submittedName>
</protein>
<accession>M7YNF1</accession>
<gene>
    <name evidence="1" type="ORF">TRIUR3_16196</name>
</gene>
<sequence>MANLVGSMGLGNHDGVRTSRPVTRRSSAPEVDSPGQRLLPTKLDDDPRAPIQQSIGEEFRQHDGVARTNEEAEEFRRMR</sequence>
<reference evidence="1" key="1">
    <citation type="journal article" date="2013" name="Nature">
        <title>Draft genome of the wheat A-genome progenitor Triticum urartu.</title>
        <authorList>
            <person name="Ling H.Q."/>
            <person name="Zhao S."/>
            <person name="Liu D."/>
            <person name="Wang J."/>
            <person name="Sun H."/>
            <person name="Zhang C."/>
            <person name="Fan H."/>
            <person name="Li D."/>
            <person name="Dong L."/>
            <person name="Tao Y."/>
            <person name="Gao C."/>
            <person name="Wu H."/>
            <person name="Li Y."/>
            <person name="Cui Y."/>
            <person name="Guo X."/>
            <person name="Zheng S."/>
            <person name="Wang B."/>
            <person name="Yu K."/>
            <person name="Liang Q."/>
            <person name="Yang W."/>
            <person name="Lou X."/>
            <person name="Chen J."/>
            <person name="Feng M."/>
            <person name="Jian J."/>
            <person name="Zhang X."/>
            <person name="Luo G."/>
            <person name="Jiang Y."/>
            <person name="Liu J."/>
            <person name="Wang Z."/>
            <person name="Sha Y."/>
            <person name="Zhang B."/>
            <person name="Wu H."/>
            <person name="Tang D."/>
            <person name="Shen Q."/>
            <person name="Xue P."/>
            <person name="Zou S."/>
            <person name="Wang X."/>
            <person name="Liu X."/>
            <person name="Wang F."/>
            <person name="Yang Y."/>
            <person name="An X."/>
            <person name="Dong Z."/>
            <person name="Zhang K."/>
            <person name="Zhang X."/>
            <person name="Luo M.C."/>
            <person name="Dvorak J."/>
            <person name="Tong Y."/>
            <person name="Wang J."/>
            <person name="Yang H."/>
            <person name="Li Z."/>
            <person name="Wang D."/>
            <person name="Zhang A."/>
            <person name="Wang J."/>
        </authorList>
    </citation>
    <scope>NUCLEOTIDE SEQUENCE</scope>
</reference>
<dbReference type="EMBL" id="KD250839">
    <property type="protein sequence ID" value="EMS48466.1"/>
    <property type="molecule type" value="Genomic_DNA"/>
</dbReference>
<evidence type="ECO:0000313" key="1">
    <source>
        <dbReference type="EMBL" id="EMS48466.1"/>
    </source>
</evidence>